<evidence type="ECO:0000313" key="1">
    <source>
        <dbReference type="EMBL" id="KEC56113.1"/>
    </source>
</evidence>
<comment type="caution">
    <text evidence="1">The sequence shown here is derived from an EMBL/GenBank/DDBJ whole genome shotgun (WGS) entry which is preliminary data.</text>
</comment>
<organism evidence="1 2">
    <name type="scientific">Bartonella koehlerae C-29</name>
    <dbReference type="NCBI Taxonomy" id="1134510"/>
    <lineage>
        <taxon>Bacteria</taxon>
        <taxon>Pseudomonadati</taxon>
        <taxon>Pseudomonadota</taxon>
        <taxon>Alphaproteobacteria</taxon>
        <taxon>Hyphomicrobiales</taxon>
        <taxon>Bartonellaceae</taxon>
        <taxon>Bartonella</taxon>
    </lineage>
</organism>
<keyword evidence="2" id="KW-1185">Reference proteome</keyword>
<gene>
    <name evidence="1" type="ORF">O9A_00338</name>
</gene>
<evidence type="ECO:0000313" key="2">
    <source>
        <dbReference type="Proteomes" id="UP000027015"/>
    </source>
</evidence>
<dbReference type="Proteomes" id="UP000027015">
    <property type="component" value="Unassembled WGS sequence"/>
</dbReference>
<proteinExistence type="predicted"/>
<dbReference type="EMBL" id="AHPL01000003">
    <property type="protein sequence ID" value="KEC56113.1"/>
    <property type="molecule type" value="Genomic_DNA"/>
</dbReference>
<name>A0A067WH53_9HYPH</name>
<dbReference type="AlphaFoldDB" id="A0A067WH53"/>
<reference evidence="1 2" key="1">
    <citation type="submission" date="2012-04" db="EMBL/GenBank/DDBJ databases">
        <title>The Genome Sequence of Bartonella koehlerae C-29.</title>
        <authorList>
            <consortium name="The Broad Institute Genome Sequencing Platform"/>
            <consortium name="The Broad Institute Genome Sequencing Center for Infectious Disease"/>
            <person name="Feldgarden M."/>
            <person name="Kirby J."/>
            <person name="Kosoy M."/>
            <person name="Birtles R."/>
            <person name="Probert W.S."/>
            <person name="Chiaraviglio L."/>
            <person name="Walker B."/>
            <person name="Young S.K."/>
            <person name="Zeng Q."/>
            <person name="Gargeya S."/>
            <person name="Fitzgerald M."/>
            <person name="Haas B."/>
            <person name="Abouelleil A."/>
            <person name="Alvarado L."/>
            <person name="Arachchi H.M."/>
            <person name="Berlin A.M."/>
            <person name="Chapman S.B."/>
            <person name="Goldberg J."/>
            <person name="Griggs A."/>
            <person name="Gujja S."/>
            <person name="Hansen M."/>
            <person name="Howarth C."/>
            <person name="Imamovic A."/>
            <person name="Larimer J."/>
            <person name="McCowen C."/>
            <person name="Montmayeur A."/>
            <person name="Murphy C."/>
            <person name="Neiman D."/>
            <person name="Pearson M."/>
            <person name="Priest M."/>
            <person name="Roberts A."/>
            <person name="Saif S."/>
            <person name="Shea T."/>
            <person name="Sisk P."/>
            <person name="Sykes S."/>
            <person name="Wortman J."/>
            <person name="Nusbaum C."/>
            <person name="Birren B."/>
        </authorList>
    </citation>
    <scope>NUCLEOTIDE SEQUENCE [LARGE SCALE GENOMIC DNA]</scope>
    <source>
        <strain evidence="1 2">C-29</strain>
    </source>
</reference>
<sequence length="30" mass="3381">MKFLAAIDAVDKILHLILISKNWNDVSKAL</sequence>
<dbReference type="HOGENOM" id="CLU_3402259_0_0_5"/>
<dbReference type="PATRIC" id="fig|1134510.3.peg.409"/>
<accession>A0A067WH53</accession>
<protein>
    <submittedName>
        <fullName evidence="1">Uncharacterized protein</fullName>
    </submittedName>
</protein>